<dbReference type="PROSITE" id="PS50801">
    <property type="entry name" value="STAS"/>
    <property type="match status" value="1"/>
</dbReference>
<accession>A0A4V3DED1</accession>
<keyword evidence="3 5" id="KW-1133">Transmembrane helix</keyword>
<evidence type="ECO:0000259" key="7">
    <source>
        <dbReference type="PROSITE" id="PS50801"/>
    </source>
</evidence>
<dbReference type="InterPro" id="IPR018488">
    <property type="entry name" value="cNMP-bd_CS"/>
</dbReference>
<name>A0A4V3DED1_9PROT</name>
<comment type="caution">
    <text evidence="8">The sequence shown here is derived from an EMBL/GenBank/DDBJ whole genome shotgun (WGS) entry which is preliminary data.</text>
</comment>
<dbReference type="GO" id="GO:0016020">
    <property type="term" value="C:membrane"/>
    <property type="evidence" value="ECO:0007669"/>
    <property type="project" value="UniProtKB-SubCell"/>
</dbReference>
<dbReference type="Pfam" id="PF00027">
    <property type="entry name" value="cNMP_binding"/>
    <property type="match status" value="1"/>
</dbReference>
<feature type="domain" description="Cyclic nucleotide-binding" evidence="6">
    <location>
        <begin position="624"/>
        <end position="742"/>
    </location>
</feature>
<feature type="transmembrane region" description="Helical" evidence="5">
    <location>
        <begin position="207"/>
        <end position="225"/>
    </location>
</feature>
<sequence length="762" mass="81477">MLPDGRRWRGDLLGAIAAAVVSLPISMTYGVIAFAPLGEGYVSAGLLAGIYGAICASLFTLPLRGRSLLALGPRPGTSLIFGSLVAQVLTTQALASGTLLVPETARASMAIALGCCAVALAGLMQFAVGALRGGSIVKYVPYPVVSGFINASALFIILGQVWPLLDLPRQGTVLALADMWREARPLALIPGLAAFGLMFLPPRWLRGVPPLVVALVGGTLVYHGMHWALPDAAIGATLHHLPNWHPGLFIFQVDYSFLTPEIALHLFLLILPASFSMALLASLDSLISLTVLDDMLGRRSDPSRELASYGIGNLATALVGGVMTAGGMNRTRPALYAGATTPRYHVMAALLMLLVLALLSDFISLIPHAVIAGLILWLGFGLFDQWSLALLRRFRPRRIAAQADAAIDLGIIVAVIGVAVLFDLVMAVGAGVALSVAIFVLRMSRSVVRNATRGPRAREQKFLSEARREILSQHGDRIAVLTLEGALFFGTIDNLERRIEALVGDGVRYLVLDMKRVTYVDLTAARVLGNVQKGLGARGGLLTVSYVPRPGDFVALDKPRSGISRNAQRLAAVVEASGALAAIGPTRFFPDTDSALAQLEERLIGDMLGRGAPSWRRGALGATLLKDLSPADFTQLRGYVHREIFAPQEVICRQGDTGSSAYFIHHGRAEVFIRLGGARQTKRLHTLTPGALFGEISLLDGKARTASVIAQTPVVCYSIDRDGFARLRTEHPEIAGRLLQNLCIILSQRLRDANDLIVELEA</sequence>
<dbReference type="Pfam" id="PF01740">
    <property type="entry name" value="STAS"/>
    <property type="match status" value="1"/>
</dbReference>
<dbReference type="InterPro" id="IPR052706">
    <property type="entry name" value="Membrane-Transporter-like"/>
</dbReference>
<evidence type="ECO:0000259" key="6">
    <source>
        <dbReference type="PROSITE" id="PS50042"/>
    </source>
</evidence>
<evidence type="ECO:0000313" key="9">
    <source>
        <dbReference type="Proteomes" id="UP000295783"/>
    </source>
</evidence>
<dbReference type="SMART" id="SM00100">
    <property type="entry name" value="cNMP"/>
    <property type="match status" value="1"/>
</dbReference>
<dbReference type="RefSeq" id="WP_243735670.1">
    <property type="nucleotide sequence ID" value="NZ_SNYW01000011.1"/>
</dbReference>
<dbReference type="Proteomes" id="UP000295783">
    <property type="component" value="Unassembled WGS sequence"/>
</dbReference>
<dbReference type="CDD" id="cd07042">
    <property type="entry name" value="STAS_SulP_like_sulfate_transporter"/>
    <property type="match status" value="1"/>
</dbReference>
<evidence type="ECO:0000256" key="1">
    <source>
        <dbReference type="ARBA" id="ARBA00004141"/>
    </source>
</evidence>
<feature type="transmembrane region" description="Helical" evidence="5">
    <location>
        <begin position="411"/>
        <end position="441"/>
    </location>
</feature>
<evidence type="ECO:0000256" key="5">
    <source>
        <dbReference type="SAM" id="Phobius"/>
    </source>
</evidence>
<feature type="transmembrane region" description="Helical" evidence="5">
    <location>
        <begin position="75"/>
        <end position="95"/>
    </location>
</feature>
<feature type="domain" description="STAS" evidence="7">
    <location>
        <begin position="468"/>
        <end position="599"/>
    </location>
</feature>
<dbReference type="InterPro" id="IPR014710">
    <property type="entry name" value="RmlC-like_jellyroll"/>
</dbReference>
<dbReference type="SUPFAM" id="SSF52091">
    <property type="entry name" value="SpoIIaa-like"/>
    <property type="match status" value="1"/>
</dbReference>
<dbReference type="PANTHER" id="PTHR43310:SF1">
    <property type="entry name" value="SULFATE TRANSPORTER YBAR-RELATED"/>
    <property type="match status" value="1"/>
</dbReference>
<dbReference type="PANTHER" id="PTHR43310">
    <property type="entry name" value="SULFATE TRANSPORTER YBAR-RELATED"/>
    <property type="match status" value="1"/>
</dbReference>
<feature type="transmembrane region" description="Helical" evidence="5">
    <location>
        <begin position="41"/>
        <end position="63"/>
    </location>
</feature>
<dbReference type="InterPro" id="IPR000595">
    <property type="entry name" value="cNMP-bd_dom"/>
</dbReference>
<comment type="subcellular location">
    <subcellularLocation>
        <location evidence="1">Membrane</location>
        <topology evidence="1">Multi-pass membrane protein</topology>
    </subcellularLocation>
</comment>
<feature type="transmembrane region" description="Helical" evidence="5">
    <location>
        <begin position="262"/>
        <end position="286"/>
    </location>
</feature>
<dbReference type="SUPFAM" id="SSF51206">
    <property type="entry name" value="cAMP-binding domain-like"/>
    <property type="match status" value="1"/>
</dbReference>
<proteinExistence type="predicted"/>
<evidence type="ECO:0000256" key="3">
    <source>
        <dbReference type="ARBA" id="ARBA00022989"/>
    </source>
</evidence>
<feature type="transmembrane region" description="Helical" evidence="5">
    <location>
        <begin position="12"/>
        <end position="35"/>
    </location>
</feature>
<keyword evidence="4 5" id="KW-0472">Membrane</keyword>
<dbReference type="AlphaFoldDB" id="A0A4V3DED1"/>
<protein>
    <submittedName>
        <fullName evidence="8">MFS superfamily sulfate permease-like transporter</fullName>
    </submittedName>
</protein>
<dbReference type="InterPro" id="IPR018490">
    <property type="entry name" value="cNMP-bd_dom_sf"/>
</dbReference>
<dbReference type="InterPro" id="IPR011547">
    <property type="entry name" value="SLC26A/SulP_dom"/>
</dbReference>
<feature type="transmembrane region" description="Helical" evidence="5">
    <location>
        <begin position="344"/>
        <end position="363"/>
    </location>
</feature>
<dbReference type="Pfam" id="PF00916">
    <property type="entry name" value="Sulfate_transp"/>
    <property type="match status" value="1"/>
</dbReference>
<feature type="transmembrane region" description="Helical" evidence="5">
    <location>
        <begin position="107"/>
        <end position="128"/>
    </location>
</feature>
<feature type="transmembrane region" description="Helical" evidence="5">
    <location>
        <begin position="140"/>
        <end position="163"/>
    </location>
</feature>
<dbReference type="PROSITE" id="PS00889">
    <property type="entry name" value="CNMP_BINDING_2"/>
    <property type="match status" value="1"/>
</dbReference>
<dbReference type="Gene3D" id="3.30.750.24">
    <property type="entry name" value="STAS domain"/>
    <property type="match status" value="1"/>
</dbReference>
<evidence type="ECO:0000256" key="4">
    <source>
        <dbReference type="ARBA" id="ARBA00023136"/>
    </source>
</evidence>
<feature type="transmembrane region" description="Helical" evidence="5">
    <location>
        <begin position="183"/>
        <end position="200"/>
    </location>
</feature>
<keyword evidence="2 5" id="KW-0812">Transmembrane</keyword>
<organism evidence="8 9">
    <name type="scientific">Dongia mobilis</name>
    <dbReference type="NCBI Taxonomy" id="578943"/>
    <lineage>
        <taxon>Bacteria</taxon>
        <taxon>Pseudomonadati</taxon>
        <taxon>Pseudomonadota</taxon>
        <taxon>Alphaproteobacteria</taxon>
        <taxon>Rhodospirillales</taxon>
        <taxon>Dongiaceae</taxon>
        <taxon>Dongia</taxon>
    </lineage>
</organism>
<evidence type="ECO:0000256" key="2">
    <source>
        <dbReference type="ARBA" id="ARBA00022692"/>
    </source>
</evidence>
<dbReference type="InterPro" id="IPR036513">
    <property type="entry name" value="STAS_dom_sf"/>
</dbReference>
<dbReference type="Gene3D" id="2.60.120.10">
    <property type="entry name" value="Jelly Rolls"/>
    <property type="match status" value="1"/>
</dbReference>
<gene>
    <name evidence="8" type="ORF">A8950_3206</name>
</gene>
<dbReference type="CDD" id="cd00038">
    <property type="entry name" value="CAP_ED"/>
    <property type="match status" value="1"/>
</dbReference>
<feature type="transmembrane region" description="Helical" evidence="5">
    <location>
        <begin position="306"/>
        <end position="324"/>
    </location>
</feature>
<keyword evidence="9" id="KW-1185">Reference proteome</keyword>
<dbReference type="EMBL" id="SNYW01000011">
    <property type="protein sequence ID" value="TDQ80671.1"/>
    <property type="molecule type" value="Genomic_DNA"/>
</dbReference>
<dbReference type="PROSITE" id="PS50042">
    <property type="entry name" value="CNMP_BINDING_3"/>
    <property type="match status" value="1"/>
</dbReference>
<dbReference type="InterPro" id="IPR002645">
    <property type="entry name" value="STAS_dom"/>
</dbReference>
<evidence type="ECO:0000313" key="8">
    <source>
        <dbReference type="EMBL" id="TDQ80671.1"/>
    </source>
</evidence>
<feature type="transmembrane region" description="Helical" evidence="5">
    <location>
        <begin position="370"/>
        <end position="391"/>
    </location>
</feature>
<reference evidence="8 9" key="1">
    <citation type="submission" date="2019-03" db="EMBL/GenBank/DDBJ databases">
        <title>Genomic Encyclopedia of Type Strains, Phase III (KMG-III): the genomes of soil and plant-associated and newly described type strains.</title>
        <authorList>
            <person name="Whitman W."/>
        </authorList>
    </citation>
    <scope>NUCLEOTIDE SEQUENCE [LARGE SCALE GENOMIC DNA]</scope>
    <source>
        <strain evidence="8 9">CGMCC 1.7660</strain>
    </source>
</reference>